<dbReference type="Gene3D" id="3.10.20.30">
    <property type="match status" value="1"/>
</dbReference>
<dbReference type="InterPro" id="IPR001041">
    <property type="entry name" value="2Fe-2S_ferredoxin-type"/>
</dbReference>
<name>A0A178XP09_SINSA</name>
<proteinExistence type="predicted"/>
<accession>A0A178XP09</accession>
<evidence type="ECO:0000256" key="4">
    <source>
        <dbReference type="ARBA" id="ARBA00023002"/>
    </source>
</evidence>
<dbReference type="CDD" id="cd00207">
    <property type="entry name" value="fer2"/>
    <property type="match status" value="1"/>
</dbReference>
<dbReference type="InterPro" id="IPR039261">
    <property type="entry name" value="FNR_nucleotide-bd"/>
</dbReference>
<dbReference type="CDD" id="cd06185">
    <property type="entry name" value="PDR_like"/>
    <property type="match status" value="1"/>
</dbReference>
<keyword evidence="3" id="KW-0479">Metal-binding</keyword>
<dbReference type="InterPro" id="IPR036010">
    <property type="entry name" value="2Fe-2S_ferredoxin-like_sf"/>
</dbReference>
<dbReference type="InterPro" id="IPR050415">
    <property type="entry name" value="MRET"/>
</dbReference>
<reference evidence="9 10" key="1">
    <citation type="submission" date="2015-11" db="EMBL/GenBank/DDBJ databases">
        <title>Ensifer anhuiense sp. nov., an effective nitrogen fixation bacterium with Glycine soja.</title>
        <authorList>
            <person name="Yan H."/>
            <person name="Chen W."/>
        </authorList>
    </citation>
    <scope>NUCLEOTIDE SEQUENCE [LARGE SCALE GENOMIC DNA]</scope>
    <source>
        <strain evidence="9 10">LMG 7837</strain>
    </source>
</reference>
<dbReference type="GO" id="GO:0016491">
    <property type="term" value="F:oxidoreductase activity"/>
    <property type="evidence" value="ECO:0007669"/>
    <property type="project" value="UniProtKB-KW"/>
</dbReference>
<dbReference type="PRINTS" id="PR00409">
    <property type="entry name" value="PHDIOXRDTASE"/>
</dbReference>
<evidence type="ECO:0000313" key="10">
    <source>
        <dbReference type="Proteomes" id="UP000078507"/>
    </source>
</evidence>
<evidence type="ECO:0000259" key="8">
    <source>
        <dbReference type="PROSITE" id="PS51384"/>
    </source>
</evidence>
<evidence type="ECO:0000256" key="2">
    <source>
        <dbReference type="ARBA" id="ARBA00022714"/>
    </source>
</evidence>
<gene>
    <name evidence="9" type="ORF">ATB98_21790</name>
</gene>
<evidence type="ECO:0000259" key="7">
    <source>
        <dbReference type="PROSITE" id="PS51085"/>
    </source>
</evidence>
<evidence type="ECO:0000256" key="5">
    <source>
        <dbReference type="ARBA" id="ARBA00023004"/>
    </source>
</evidence>
<keyword evidence="1" id="KW-0285">Flavoprotein</keyword>
<dbReference type="InterPro" id="IPR017927">
    <property type="entry name" value="FAD-bd_FR_type"/>
</dbReference>
<dbReference type="PROSITE" id="PS00197">
    <property type="entry name" value="2FE2S_FER_1"/>
    <property type="match status" value="1"/>
</dbReference>
<dbReference type="Gene3D" id="3.40.50.80">
    <property type="entry name" value="Nucleotide-binding domain of ferredoxin-NADP reductase (FNR) module"/>
    <property type="match status" value="1"/>
</dbReference>
<keyword evidence="5" id="KW-0408">Iron</keyword>
<dbReference type="GO" id="GO:0051537">
    <property type="term" value="F:2 iron, 2 sulfur cluster binding"/>
    <property type="evidence" value="ECO:0007669"/>
    <property type="project" value="UniProtKB-KW"/>
</dbReference>
<keyword evidence="6" id="KW-0411">Iron-sulfur</keyword>
<dbReference type="InterPro" id="IPR017938">
    <property type="entry name" value="Riboflavin_synthase-like_b-brl"/>
</dbReference>
<dbReference type="PANTHER" id="PTHR47354:SF1">
    <property type="entry name" value="CARNITINE MONOOXYGENASE REDUCTASE SUBUNIT"/>
    <property type="match status" value="1"/>
</dbReference>
<dbReference type="Proteomes" id="UP000078507">
    <property type="component" value="Unassembled WGS sequence"/>
</dbReference>
<keyword evidence="10" id="KW-1185">Reference proteome</keyword>
<dbReference type="InterPro" id="IPR006058">
    <property type="entry name" value="2Fe2S_fd_BS"/>
</dbReference>
<dbReference type="InterPro" id="IPR012675">
    <property type="entry name" value="Beta-grasp_dom_sf"/>
</dbReference>
<sequence length="316" mass="34251">MGSPRIIMKLIVAGIHDEPGDVRVIELKHQRKPLLPTFEPGSHVDVHLPDGKVRQYSLCGDPEDLSRYTIAVKRESSGRGGSAWIYDQVTPGAELPVSAPRNHFPLKESGGPVLLLAGGIGITPILAMARVLCRQGKPFELHYFARSRSLAPLLRTLEESIGAKSLRLHFDDQVDTLQDIEGLLSTRPSGAQLYYCGPLGFMAAVARVSEHWPDGTVHFEAFQPPVQDDTAPEPFTIVLRNGTVVPVPADRSALSAIRAAGVLLMASCENGVCGTCECGYLEGQPIHRDAVLSNDARSHRFIPCVSRATGVLKLDL</sequence>
<evidence type="ECO:0000313" key="9">
    <source>
        <dbReference type="EMBL" id="OAP37000.1"/>
    </source>
</evidence>
<dbReference type="Pfam" id="PF00111">
    <property type="entry name" value="Fer2"/>
    <property type="match status" value="1"/>
</dbReference>
<dbReference type="PANTHER" id="PTHR47354">
    <property type="entry name" value="NADH OXIDOREDUCTASE HCR"/>
    <property type="match status" value="1"/>
</dbReference>
<dbReference type="SUPFAM" id="SSF63380">
    <property type="entry name" value="Riboflavin synthase domain-like"/>
    <property type="match status" value="1"/>
</dbReference>
<organism evidence="9 10">
    <name type="scientific">Sinorhizobium saheli</name>
    <dbReference type="NCBI Taxonomy" id="36856"/>
    <lineage>
        <taxon>Bacteria</taxon>
        <taxon>Pseudomonadati</taxon>
        <taxon>Pseudomonadota</taxon>
        <taxon>Alphaproteobacteria</taxon>
        <taxon>Hyphomicrobiales</taxon>
        <taxon>Rhizobiaceae</taxon>
        <taxon>Sinorhizobium/Ensifer group</taxon>
        <taxon>Sinorhizobium</taxon>
    </lineage>
</organism>
<dbReference type="EMBL" id="LNQB01000097">
    <property type="protein sequence ID" value="OAP37000.1"/>
    <property type="molecule type" value="Genomic_DNA"/>
</dbReference>
<dbReference type="OrthoDB" id="9792185at2"/>
<dbReference type="STRING" id="36856.ATB98_21790"/>
<evidence type="ECO:0000256" key="1">
    <source>
        <dbReference type="ARBA" id="ARBA00022630"/>
    </source>
</evidence>
<dbReference type="AlphaFoldDB" id="A0A178XP09"/>
<dbReference type="GO" id="GO:0046872">
    <property type="term" value="F:metal ion binding"/>
    <property type="evidence" value="ECO:0007669"/>
    <property type="project" value="UniProtKB-KW"/>
</dbReference>
<dbReference type="PROSITE" id="PS51384">
    <property type="entry name" value="FAD_FR"/>
    <property type="match status" value="1"/>
</dbReference>
<feature type="domain" description="FAD-binding FR-type" evidence="8">
    <location>
        <begin position="5"/>
        <end position="107"/>
    </location>
</feature>
<dbReference type="Gene3D" id="2.40.30.10">
    <property type="entry name" value="Translation factors"/>
    <property type="match status" value="1"/>
</dbReference>
<protein>
    <submittedName>
        <fullName evidence="9">Ferredoxin</fullName>
    </submittedName>
</protein>
<feature type="domain" description="2Fe-2S ferredoxin-type" evidence="7">
    <location>
        <begin position="233"/>
        <end position="316"/>
    </location>
</feature>
<dbReference type="SUPFAM" id="SSF54292">
    <property type="entry name" value="2Fe-2S ferredoxin-like"/>
    <property type="match status" value="1"/>
</dbReference>
<keyword evidence="2" id="KW-0001">2Fe-2S</keyword>
<dbReference type="PROSITE" id="PS51085">
    <property type="entry name" value="2FE2S_FER_2"/>
    <property type="match status" value="1"/>
</dbReference>
<dbReference type="SUPFAM" id="SSF52343">
    <property type="entry name" value="Ferredoxin reductase-like, C-terminal NADP-linked domain"/>
    <property type="match status" value="1"/>
</dbReference>
<evidence type="ECO:0000256" key="6">
    <source>
        <dbReference type="ARBA" id="ARBA00023014"/>
    </source>
</evidence>
<keyword evidence="4" id="KW-0560">Oxidoreductase</keyword>
<evidence type="ECO:0000256" key="3">
    <source>
        <dbReference type="ARBA" id="ARBA00022723"/>
    </source>
</evidence>
<comment type="caution">
    <text evidence="9">The sequence shown here is derived from an EMBL/GenBank/DDBJ whole genome shotgun (WGS) entry which is preliminary data.</text>
</comment>